<keyword evidence="1" id="KW-0812">Transmembrane</keyword>
<proteinExistence type="predicted"/>
<dbReference type="GeneID" id="89460215"/>
<name>A0A2U3QVU3_ORITS</name>
<dbReference type="InterPro" id="IPR019106">
    <property type="entry name" value="T4SS_TrbC"/>
</dbReference>
<evidence type="ECO:0000256" key="1">
    <source>
        <dbReference type="SAM" id="Phobius"/>
    </source>
</evidence>
<accession>A0A2U3QVU3</accession>
<feature type="transmembrane region" description="Helical" evidence="1">
    <location>
        <begin position="239"/>
        <end position="261"/>
    </location>
</feature>
<dbReference type="AlphaFoldDB" id="A0A2U3QVU3"/>
<keyword evidence="1" id="KW-1133">Transmembrane helix</keyword>
<gene>
    <name evidence="2" type="primary">TrbL</name>
    <name evidence="2" type="synonym">VirB6|trbG</name>
    <name evidence="2" type="synonym">virB9</name>
    <name evidence="2" type="ORF">UT76HP_00592</name>
</gene>
<dbReference type="InterPro" id="IPR009649">
    <property type="entry name" value="TraU"/>
</dbReference>
<reference evidence="3" key="1">
    <citation type="submission" date="2018-03" db="EMBL/GenBank/DDBJ databases">
        <authorList>
            <person name="Batty M. E."/>
            <person name="Batty M E."/>
        </authorList>
    </citation>
    <scope>NUCLEOTIDE SEQUENCE [LARGE SCALE GENOMIC DNA]</scope>
</reference>
<dbReference type="EMBL" id="LS398552">
    <property type="protein sequence ID" value="SPR05087.1"/>
    <property type="molecule type" value="Genomic_DNA"/>
</dbReference>
<evidence type="ECO:0000313" key="3">
    <source>
        <dbReference type="Proteomes" id="UP000244943"/>
    </source>
</evidence>
<keyword evidence="1" id="KW-0472">Membrane</keyword>
<evidence type="ECO:0000313" key="2">
    <source>
        <dbReference type="EMBL" id="SPR05087.1"/>
    </source>
</evidence>
<organism evidence="2 3">
    <name type="scientific">Orientia tsutsugamushi</name>
    <name type="common">Rickettsia tsutsugamushi</name>
    <dbReference type="NCBI Taxonomy" id="784"/>
    <lineage>
        <taxon>Bacteria</taxon>
        <taxon>Pseudomonadati</taxon>
        <taxon>Pseudomonadota</taxon>
        <taxon>Alphaproteobacteria</taxon>
        <taxon>Rickettsiales</taxon>
        <taxon>Rickettsiaceae</taxon>
        <taxon>Rickettsieae</taxon>
        <taxon>Orientia</taxon>
    </lineage>
</organism>
<dbReference type="RefSeq" id="WP_174198145.1">
    <property type="nucleotide sequence ID" value="NZ_LS398552.1"/>
</dbReference>
<dbReference type="Pfam" id="PF06834">
    <property type="entry name" value="TraU"/>
    <property type="match status" value="1"/>
</dbReference>
<sequence precursor="true">MSITANNCYAAAGCVGRFVNPITDVCWKCLFPITIAGFKVVSSSMPDTNASGRLICLCPKPGIPVPIPGIPVGFWEPVRLVDVTKSQMCMVSLGGLSFGTATQKGMKDEAEGSAFYHIHWYVYSMIYWLEILLDFICLEMAAVDIAYLTEFDPLWSDDAKSAILNPETLLFQNVAAYQACIADCMSCSAGLLASDYAFWCAECQGMLYPFIETAAAHNGGVGTSVLMVSKFMAKMHRQLMLWGYYGYKGLCGMMLMVLLFVNNANAFFLDKQKTFIFVSFSMSDEALKSYFADSQKAGARLVMRGLINNSFTQTKNKTMELDISFDIDPSLFEQYKIDVVSVIVIDDEKRGLTKKLTGHIPLATALEIMENNTP</sequence>
<dbReference type="Pfam" id="PF09673">
    <property type="entry name" value="TrbC_Ftype"/>
    <property type="match status" value="1"/>
</dbReference>
<protein>
    <submittedName>
        <fullName evidence="2">Conjugal transfer protein</fullName>
    </submittedName>
</protein>
<dbReference type="Proteomes" id="UP000244943">
    <property type="component" value="Chromosome I"/>
</dbReference>